<feature type="binding site" evidence="9">
    <location>
        <position position="36"/>
    </location>
    <ligand>
        <name>NADPH</name>
        <dbReference type="ChEBI" id="CHEBI:57783"/>
    </ligand>
</feature>
<dbReference type="GO" id="GO:0030145">
    <property type="term" value="F:manganese ion binding"/>
    <property type="evidence" value="ECO:0007669"/>
    <property type="project" value="TreeGrafter"/>
</dbReference>
<dbReference type="PANTHER" id="PTHR30525:SF0">
    <property type="entry name" value="1-DEOXY-D-XYLULOSE 5-PHOSPHATE REDUCTOISOMERASE, CHLOROPLASTIC"/>
    <property type="match status" value="1"/>
</dbReference>
<keyword evidence="7 9" id="KW-0414">Isoprene biosynthesis</keyword>
<feature type="binding site" evidence="9">
    <location>
        <position position="190"/>
    </location>
    <ligand>
        <name>NADPH</name>
        <dbReference type="ChEBI" id="CHEBI:57783"/>
    </ligand>
</feature>
<feature type="domain" description="DXP reductoisomerase C-terminal" evidence="12">
    <location>
        <begin position="246"/>
        <end position="361"/>
    </location>
</feature>
<feature type="binding site" evidence="9">
    <location>
        <position position="111"/>
    </location>
    <ligand>
        <name>NADPH</name>
        <dbReference type="ChEBI" id="CHEBI:57783"/>
    </ligand>
</feature>
<evidence type="ECO:0000313" key="13">
    <source>
        <dbReference type="EMBL" id="HIZ24695.1"/>
    </source>
</evidence>
<feature type="binding site" evidence="9">
    <location>
        <position position="136"/>
    </location>
    <ligand>
        <name>1-deoxy-D-xylulose 5-phosphate</name>
        <dbReference type="ChEBI" id="CHEBI:57792"/>
    </ligand>
</feature>
<evidence type="ECO:0000256" key="2">
    <source>
        <dbReference type="ARBA" id="ARBA00006825"/>
    </source>
</evidence>
<feature type="binding site" evidence="9">
    <location>
        <position position="202"/>
    </location>
    <ligand>
        <name>1-deoxy-D-xylulose 5-phosphate</name>
        <dbReference type="ChEBI" id="CHEBI:57792"/>
    </ligand>
</feature>
<dbReference type="Pfam" id="PF13288">
    <property type="entry name" value="DXPR_C"/>
    <property type="match status" value="1"/>
</dbReference>
<dbReference type="Pfam" id="PF08436">
    <property type="entry name" value="DXP_redisom_C"/>
    <property type="match status" value="1"/>
</dbReference>
<dbReference type="Gene3D" id="3.40.50.720">
    <property type="entry name" value="NAD(P)-binding Rossmann-like Domain"/>
    <property type="match status" value="2"/>
</dbReference>
<keyword evidence="5 9" id="KW-0560">Oxidoreductase</keyword>
<keyword evidence="6 9" id="KW-0464">Manganese</keyword>
<dbReference type="NCBIfam" id="TIGR00243">
    <property type="entry name" value="Dxr"/>
    <property type="match status" value="1"/>
</dbReference>
<comment type="cofactor">
    <cofactor evidence="9">
        <name>Mg(2+)</name>
        <dbReference type="ChEBI" id="CHEBI:18420"/>
    </cofactor>
    <cofactor evidence="9">
        <name>Mn(2+)</name>
        <dbReference type="ChEBI" id="CHEBI:29035"/>
    </cofactor>
</comment>
<evidence type="ECO:0000259" key="10">
    <source>
        <dbReference type="Pfam" id="PF02670"/>
    </source>
</evidence>
<dbReference type="Pfam" id="PF02670">
    <property type="entry name" value="DXP_reductoisom"/>
    <property type="match status" value="2"/>
</dbReference>
<gene>
    <name evidence="9 13" type="primary">dxr</name>
    <name evidence="13" type="ORF">H9812_04375</name>
</gene>
<sequence length="373" mass="39798">MTNIALIGCTGSIGRQAADVVRRYPDRFRFTALACASRAEELSALCREFSPRLAYCEAPFIPPAGVKTVGDRAELFEGCDVALIAAGGFAGLAYTLAAIAAGKRVALANKESLVCGGELVMRAAKERGVEIVPVDSEHSAIFQCLAYRRDAAFEKLVLTASGGPFLHKSKEELAHVTAKDALRHPTWNMGAKITVDSATLLNKGYEIIEAKWLYGAPFEKIEAVVHPESIVHSLVYFADGAALAQLGYPDMRVPIQLALTYPERLPCAPALDLAGVGKLTFLPFPADKFPCFSLALEAGRAGGTMPTVLNGAGEVAVRAFLEGRITFPAIADTIQDALCSFAREDVCSYAQLAQTDARARAHAHAFIYGSSVS</sequence>
<proteinExistence type="inferred from homology"/>
<keyword evidence="9" id="KW-0460">Magnesium</keyword>
<evidence type="ECO:0000259" key="12">
    <source>
        <dbReference type="Pfam" id="PF13288"/>
    </source>
</evidence>
<dbReference type="Proteomes" id="UP000824044">
    <property type="component" value="Unassembled WGS sequence"/>
</dbReference>
<dbReference type="SUPFAM" id="SSF69055">
    <property type="entry name" value="1-deoxy-D-xylulose-5-phosphate reductoisomerase, C-terminal domain"/>
    <property type="match status" value="1"/>
</dbReference>
<reference evidence="13" key="1">
    <citation type="journal article" date="2021" name="PeerJ">
        <title>Extensive microbial diversity within the chicken gut microbiome revealed by metagenomics and culture.</title>
        <authorList>
            <person name="Gilroy R."/>
            <person name="Ravi A."/>
            <person name="Getino M."/>
            <person name="Pursley I."/>
            <person name="Horton D.L."/>
            <person name="Alikhan N.F."/>
            <person name="Baker D."/>
            <person name="Gharbi K."/>
            <person name="Hall N."/>
            <person name="Watson M."/>
            <person name="Adriaenssens E.M."/>
            <person name="Foster-Nyarko E."/>
            <person name="Jarju S."/>
            <person name="Secka A."/>
            <person name="Antonio M."/>
            <person name="Oren A."/>
            <person name="Chaudhuri R.R."/>
            <person name="La Ragione R."/>
            <person name="Hildebrand F."/>
            <person name="Pallen M.J."/>
        </authorList>
    </citation>
    <scope>NUCLEOTIDE SEQUENCE</scope>
    <source>
        <strain evidence="13">CHK33-5263</strain>
    </source>
</reference>
<dbReference type="HAMAP" id="MF_00183">
    <property type="entry name" value="DXP_reductoisom"/>
    <property type="match status" value="1"/>
</dbReference>
<dbReference type="GO" id="GO:0051484">
    <property type="term" value="P:isopentenyl diphosphate biosynthetic process, methylerythritol 4-phosphate pathway involved in terpenoid biosynthetic process"/>
    <property type="evidence" value="ECO:0007669"/>
    <property type="project" value="TreeGrafter"/>
</dbReference>
<dbReference type="InterPro" id="IPR026877">
    <property type="entry name" value="DXPR_C"/>
</dbReference>
<comment type="pathway">
    <text evidence="1 9">Isoprenoid biosynthesis; isopentenyl diphosphate biosynthesis via DXP pathway; isopentenyl diphosphate from 1-deoxy-D-xylulose 5-phosphate: step 1/6.</text>
</comment>
<dbReference type="InterPro" id="IPR036291">
    <property type="entry name" value="NAD(P)-bd_dom_sf"/>
</dbReference>
<dbReference type="EC" id="1.1.1.267" evidence="9"/>
<reference evidence="13" key="2">
    <citation type="submission" date="2021-04" db="EMBL/GenBank/DDBJ databases">
        <authorList>
            <person name="Gilroy R."/>
        </authorList>
    </citation>
    <scope>NUCLEOTIDE SEQUENCE</scope>
    <source>
        <strain evidence="13">CHK33-5263</strain>
    </source>
</reference>
<feature type="binding site" evidence="9">
    <location>
        <position position="206"/>
    </location>
    <ligand>
        <name>1-deoxy-D-xylulose 5-phosphate</name>
        <dbReference type="ChEBI" id="CHEBI:57792"/>
    </ligand>
</feature>
<protein>
    <recommendedName>
        <fullName evidence="9">1-deoxy-D-xylulose 5-phosphate reductoisomerase</fullName>
        <shortName evidence="9">DXP reductoisomerase</shortName>
        <ecNumber evidence="9">1.1.1.267</ecNumber>
    </recommendedName>
    <alternativeName>
        <fullName evidence="9">1-deoxyxylulose-5-phosphate reductoisomerase</fullName>
    </alternativeName>
    <alternativeName>
        <fullName evidence="9">2-C-methyl-D-erythritol 4-phosphate synthase</fullName>
    </alternativeName>
</protein>
<evidence type="ECO:0000256" key="4">
    <source>
        <dbReference type="ARBA" id="ARBA00022857"/>
    </source>
</evidence>
<feature type="binding site" evidence="9">
    <location>
        <position position="203"/>
    </location>
    <ligand>
        <name>1-deoxy-D-xylulose 5-phosphate</name>
        <dbReference type="ChEBI" id="CHEBI:57792"/>
    </ligand>
</feature>
<feature type="binding site" evidence="9">
    <location>
        <position position="161"/>
    </location>
    <ligand>
        <name>1-deoxy-D-xylulose 5-phosphate</name>
        <dbReference type="ChEBI" id="CHEBI:57792"/>
    </ligand>
</feature>
<feature type="binding site" evidence="9">
    <location>
        <position position="109"/>
    </location>
    <ligand>
        <name>NADPH</name>
        <dbReference type="ChEBI" id="CHEBI:57783"/>
    </ligand>
</feature>
<dbReference type="InterPro" id="IPR013644">
    <property type="entry name" value="DXP_reductoisomerase_C"/>
</dbReference>
<dbReference type="PIRSF" id="PIRSF006205">
    <property type="entry name" value="Dxp_reductismrs"/>
    <property type="match status" value="1"/>
</dbReference>
<evidence type="ECO:0000256" key="1">
    <source>
        <dbReference type="ARBA" id="ARBA00005094"/>
    </source>
</evidence>
<dbReference type="InterPro" id="IPR003821">
    <property type="entry name" value="DXP_reductoisomerase"/>
</dbReference>
<dbReference type="EMBL" id="DXBS01000086">
    <property type="protein sequence ID" value="HIZ24695.1"/>
    <property type="molecule type" value="Genomic_DNA"/>
</dbReference>
<feature type="binding site" evidence="9">
    <location>
        <position position="12"/>
    </location>
    <ligand>
        <name>NADPH</name>
        <dbReference type="ChEBI" id="CHEBI:57783"/>
    </ligand>
</feature>
<feature type="binding site" evidence="9">
    <location>
        <position position="13"/>
    </location>
    <ligand>
        <name>NADPH</name>
        <dbReference type="ChEBI" id="CHEBI:57783"/>
    </ligand>
</feature>
<comment type="catalytic activity">
    <reaction evidence="8">
        <text>2-C-methyl-D-erythritol 4-phosphate + NADP(+) = 1-deoxy-D-xylulose 5-phosphate + NADPH + H(+)</text>
        <dbReference type="Rhea" id="RHEA:13717"/>
        <dbReference type="ChEBI" id="CHEBI:15378"/>
        <dbReference type="ChEBI" id="CHEBI:57783"/>
        <dbReference type="ChEBI" id="CHEBI:57792"/>
        <dbReference type="ChEBI" id="CHEBI:58262"/>
        <dbReference type="ChEBI" id="CHEBI:58349"/>
        <dbReference type="EC" id="1.1.1.267"/>
    </reaction>
    <physiologicalReaction direction="right-to-left" evidence="8">
        <dbReference type="Rhea" id="RHEA:13719"/>
    </physiologicalReaction>
</comment>
<dbReference type="Gene3D" id="1.10.1740.10">
    <property type="match status" value="1"/>
</dbReference>
<dbReference type="InterPro" id="IPR036169">
    <property type="entry name" value="DXPR_C_sf"/>
</dbReference>
<dbReference type="GO" id="GO:0070402">
    <property type="term" value="F:NADPH binding"/>
    <property type="evidence" value="ECO:0007669"/>
    <property type="project" value="InterPro"/>
</dbReference>
<feature type="domain" description="1-deoxy-D-xylulose 5-phosphate reductoisomerase C-terminal" evidence="11">
    <location>
        <begin position="131"/>
        <end position="214"/>
    </location>
</feature>
<comment type="caution">
    <text evidence="9">Lacks conserved residue(s) required for the propagation of feature annotation.</text>
</comment>
<evidence type="ECO:0000313" key="14">
    <source>
        <dbReference type="Proteomes" id="UP000824044"/>
    </source>
</evidence>
<feature type="binding site" evidence="9">
    <location>
        <position position="197"/>
    </location>
    <ligand>
        <name>1-deoxy-D-xylulose 5-phosphate</name>
        <dbReference type="ChEBI" id="CHEBI:57792"/>
    </ligand>
</feature>
<dbReference type="PANTHER" id="PTHR30525">
    <property type="entry name" value="1-DEOXY-D-XYLULOSE 5-PHOSPHATE REDUCTOISOMERASE"/>
    <property type="match status" value="1"/>
</dbReference>
<dbReference type="AlphaFoldDB" id="A0A9D2DX76"/>
<feature type="binding site" evidence="9">
    <location>
        <position position="184"/>
    </location>
    <ligand>
        <name>1-deoxy-D-xylulose 5-phosphate</name>
        <dbReference type="ChEBI" id="CHEBI:57792"/>
    </ligand>
</feature>
<evidence type="ECO:0000256" key="6">
    <source>
        <dbReference type="ARBA" id="ARBA00023211"/>
    </source>
</evidence>
<feature type="binding site" evidence="9">
    <location>
        <position position="137"/>
    </location>
    <ligand>
        <name>1-deoxy-D-xylulose 5-phosphate</name>
        <dbReference type="ChEBI" id="CHEBI:57792"/>
    </ligand>
</feature>
<dbReference type="GO" id="GO:0030604">
    <property type="term" value="F:1-deoxy-D-xylulose-5-phosphate reductoisomerase activity"/>
    <property type="evidence" value="ECO:0007669"/>
    <property type="project" value="UniProtKB-UniRule"/>
</dbReference>
<feature type="domain" description="1-deoxy-D-xylulose 5-phosphate reductoisomerase N-terminal" evidence="10">
    <location>
        <begin position="4"/>
        <end position="55"/>
    </location>
</feature>
<evidence type="ECO:0000256" key="9">
    <source>
        <dbReference type="HAMAP-Rule" id="MF_00183"/>
    </source>
</evidence>
<comment type="function">
    <text evidence="9">Catalyzes the NADPH-dependent rearrangement and reduction of 1-deoxy-D-xylulose-5-phosphate (DXP) to 2-C-methyl-D-erythritol 4-phosphate (MEP).</text>
</comment>
<name>A0A9D2DX76_9FIRM</name>
<evidence type="ECO:0000256" key="5">
    <source>
        <dbReference type="ARBA" id="ARBA00023002"/>
    </source>
</evidence>
<dbReference type="SUPFAM" id="SSF55347">
    <property type="entry name" value="Glyceraldehyde-3-phosphate dehydrogenase-like, C-terminal domain"/>
    <property type="match status" value="1"/>
</dbReference>
<comment type="similarity">
    <text evidence="2 9">Belongs to the DXR family.</text>
</comment>
<feature type="binding site" evidence="9">
    <location>
        <position position="137"/>
    </location>
    <ligand>
        <name>Mn(2+)</name>
        <dbReference type="ChEBI" id="CHEBI:29035"/>
    </ligand>
</feature>
<feature type="binding site" evidence="9">
    <location>
        <position position="10"/>
    </location>
    <ligand>
        <name>NADPH</name>
        <dbReference type="ChEBI" id="CHEBI:57783"/>
    </ligand>
</feature>
<feature type="binding site" evidence="9">
    <location>
        <position position="110"/>
    </location>
    <ligand>
        <name>1-deoxy-D-xylulose 5-phosphate</name>
        <dbReference type="ChEBI" id="CHEBI:57792"/>
    </ligand>
</feature>
<accession>A0A9D2DX76</accession>
<feature type="binding site" evidence="9">
    <location>
        <position position="11"/>
    </location>
    <ligand>
        <name>NADPH</name>
        <dbReference type="ChEBI" id="CHEBI:57783"/>
    </ligand>
</feature>
<comment type="caution">
    <text evidence="13">The sequence shown here is derived from an EMBL/GenBank/DDBJ whole genome shotgun (WGS) entry which is preliminary data.</text>
</comment>
<feature type="domain" description="1-deoxy-D-xylulose 5-phosphate reductoisomerase N-terminal" evidence="10">
    <location>
        <begin position="78"/>
        <end position="117"/>
    </location>
</feature>
<evidence type="ECO:0000259" key="11">
    <source>
        <dbReference type="Pfam" id="PF08436"/>
    </source>
</evidence>
<keyword evidence="4 9" id="KW-0521">NADP</keyword>
<feature type="binding site" evidence="9">
    <location>
        <position position="135"/>
    </location>
    <ligand>
        <name>Mn(2+)</name>
        <dbReference type="ChEBI" id="CHEBI:29035"/>
    </ligand>
</feature>
<feature type="binding site" evidence="9">
    <location>
        <position position="206"/>
    </location>
    <ligand>
        <name>Mn(2+)</name>
        <dbReference type="ChEBI" id="CHEBI:29035"/>
    </ligand>
</feature>
<organism evidence="13 14">
    <name type="scientific">Candidatus Gallimonas intestinigallinarum</name>
    <dbReference type="NCBI Taxonomy" id="2838604"/>
    <lineage>
        <taxon>Bacteria</taxon>
        <taxon>Bacillati</taxon>
        <taxon>Bacillota</taxon>
        <taxon>Clostridia</taxon>
        <taxon>Candidatus Gallimonas</taxon>
    </lineage>
</organism>
<evidence type="ECO:0000256" key="8">
    <source>
        <dbReference type="ARBA" id="ARBA00048543"/>
    </source>
</evidence>
<evidence type="ECO:0000256" key="3">
    <source>
        <dbReference type="ARBA" id="ARBA00022723"/>
    </source>
</evidence>
<keyword evidence="3 9" id="KW-0479">Metal-binding</keyword>
<dbReference type="SUPFAM" id="SSF51735">
    <property type="entry name" value="NAD(P)-binding Rossmann-fold domains"/>
    <property type="match status" value="1"/>
</dbReference>
<evidence type="ECO:0000256" key="7">
    <source>
        <dbReference type="ARBA" id="ARBA00023229"/>
    </source>
</evidence>
<dbReference type="InterPro" id="IPR013512">
    <property type="entry name" value="DXP_reductoisomerase_N"/>
</dbReference>